<gene>
    <name evidence="4" type="ORF">N825_22840</name>
</gene>
<reference evidence="4 5" key="1">
    <citation type="submission" date="2013-08" db="EMBL/GenBank/DDBJ databases">
        <title>The genome sequence of Skermanella stibiiresistens.</title>
        <authorList>
            <person name="Zhu W."/>
            <person name="Wang G."/>
        </authorList>
    </citation>
    <scope>NUCLEOTIDE SEQUENCE [LARGE SCALE GENOMIC DNA]</scope>
    <source>
        <strain evidence="4 5">SB22</strain>
    </source>
</reference>
<evidence type="ECO:0000256" key="1">
    <source>
        <dbReference type="ARBA" id="ARBA00022679"/>
    </source>
</evidence>
<dbReference type="SUPFAM" id="SSF55729">
    <property type="entry name" value="Acyl-CoA N-acyltransferases (Nat)"/>
    <property type="match status" value="1"/>
</dbReference>
<dbReference type="GO" id="GO:0016747">
    <property type="term" value="F:acyltransferase activity, transferring groups other than amino-acyl groups"/>
    <property type="evidence" value="ECO:0007669"/>
    <property type="project" value="InterPro"/>
</dbReference>
<dbReference type="EMBL" id="AVFL01000033">
    <property type="protein sequence ID" value="EWY36952.1"/>
    <property type="molecule type" value="Genomic_DNA"/>
</dbReference>
<dbReference type="AlphaFoldDB" id="W9GWW9"/>
<dbReference type="CDD" id="cd04301">
    <property type="entry name" value="NAT_SF"/>
    <property type="match status" value="1"/>
</dbReference>
<dbReference type="OrthoDB" id="281808at2"/>
<dbReference type="PATRIC" id="fig|1385369.3.peg.6043"/>
<evidence type="ECO:0000313" key="4">
    <source>
        <dbReference type="EMBL" id="EWY36952.1"/>
    </source>
</evidence>
<dbReference type="Gene3D" id="3.40.630.30">
    <property type="match status" value="1"/>
</dbReference>
<dbReference type="PANTHER" id="PTHR43877:SF2">
    <property type="entry name" value="AMINOALKYLPHOSPHONATE N-ACETYLTRANSFERASE-RELATED"/>
    <property type="match status" value="1"/>
</dbReference>
<feature type="domain" description="N-acetyltransferase" evidence="3">
    <location>
        <begin position="1"/>
        <end position="148"/>
    </location>
</feature>
<organism evidence="4 5">
    <name type="scientific">Skermanella stibiiresistens SB22</name>
    <dbReference type="NCBI Taxonomy" id="1385369"/>
    <lineage>
        <taxon>Bacteria</taxon>
        <taxon>Pseudomonadati</taxon>
        <taxon>Pseudomonadota</taxon>
        <taxon>Alphaproteobacteria</taxon>
        <taxon>Rhodospirillales</taxon>
        <taxon>Azospirillaceae</taxon>
        <taxon>Skermanella</taxon>
    </lineage>
</organism>
<evidence type="ECO:0000256" key="2">
    <source>
        <dbReference type="ARBA" id="ARBA00023315"/>
    </source>
</evidence>
<dbReference type="Proteomes" id="UP000019486">
    <property type="component" value="Unassembled WGS sequence"/>
</dbReference>
<dbReference type="STRING" id="1385369.N825_22840"/>
<dbReference type="InterPro" id="IPR016181">
    <property type="entry name" value="Acyl_CoA_acyltransferase"/>
</dbReference>
<comment type="caution">
    <text evidence="4">The sequence shown here is derived from an EMBL/GenBank/DDBJ whole genome shotgun (WGS) entry which is preliminary data.</text>
</comment>
<dbReference type="RefSeq" id="WP_037459776.1">
    <property type="nucleotide sequence ID" value="NZ_AVFL01000033.1"/>
</dbReference>
<evidence type="ECO:0000313" key="5">
    <source>
        <dbReference type="Proteomes" id="UP000019486"/>
    </source>
</evidence>
<accession>W9GWW9</accession>
<protein>
    <submittedName>
        <fullName evidence="4">Acetyltransferase</fullName>
    </submittedName>
</protein>
<keyword evidence="1 4" id="KW-0808">Transferase</keyword>
<keyword evidence="2" id="KW-0012">Acyltransferase</keyword>
<name>W9GWW9_9PROT</name>
<sequence length="148" mass="16341">MIRPAIPSDEADIRACAESAYVGYVAVIGREPAPMVADFAAQIAAGQVHVSMGEDDVMQGFIVFFPQEDSMLLENVAVWPWASGQGVGKALIGFCEDEARRLGCRAARLYTNEKMTDNLSIYPKLGYVEVDRRAEDGFNRVFFEKRIG</sequence>
<evidence type="ECO:0000259" key="3">
    <source>
        <dbReference type="PROSITE" id="PS51186"/>
    </source>
</evidence>
<proteinExistence type="predicted"/>
<dbReference type="Pfam" id="PF00583">
    <property type="entry name" value="Acetyltransf_1"/>
    <property type="match status" value="1"/>
</dbReference>
<dbReference type="PANTHER" id="PTHR43877">
    <property type="entry name" value="AMINOALKYLPHOSPHONATE N-ACETYLTRANSFERASE-RELATED-RELATED"/>
    <property type="match status" value="1"/>
</dbReference>
<dbReference type="InterPro" id="IPR050832">
    <property type="entry name" value="Bact_Acetyltransf"/>
</dbReference>
<dbReference type="InterPro" id="IPR000182">
    <property type="entry name" value="GNAT_dom"/>
</dbReference>
<dbReference type="PROSITE" id="PS51186">
    <property type="entry name" value="GNAT"/>
    <property type="match status" value="1"/>
</dbReference>
<keyword evidence="5" id="KW-1185">Reference proteome</keyword>